<evidence type="ECO:0000256" key="5">
    <source>
        <dbReference type="ARBA" id="ARBA00023224"/>
    </source>
</evidence>
<protein>
    <recommendedName>
        <fullName evidence="9">G protein-coupled receptor</fullName>
    </recommendedName>
</protein>
<evidence type="ECO:0008006" key="9">
    <source>
        <dbReference type="Google" id="ProtNLM"/>
    </source>
</evidence>
<dbReference type="AlphaFoldDB" id="A0AAV5TT61"/>
<feature type="transmembrane region" description="Helical" evidence="6">
    <location>
        <begin position="47"/>
        <end position="66"/>
    </location>
</feature>
<evidence type="ECO:0000256" key="1">
    <source>
        <dbReference type="ARBA" id="ARBA00004651"/>
    </source>
</evidence>
<feature type="transmembrane region" description="Helical" evidence="6">
    <location>
        <begin position="178"/>
        <end position="202"/>
    </location>
</feature>
<dbReference type="PANTHER" id="PTHR24228">
    <property type="entry name" value="B2 BRADYKININ RECEPTOR/ANGIOTENSIN II RECEPTOR"/>
    <property type="match status" value="1"/>
</dbReference>
<feature type="non-terminal residue" evidence="7">
    <location>
        <position position="1"/>
    </location>
</feature>
<keyword evidence="6" id="KW-0812">Transmembrane</keyword>
<evidence type="ECO:0000313" key="8">
    <source>
        <dbReference type="Proteomes" id="UP001432027"/>
    </source>
</evidence>
<keyword evidence="2" id="KW-1003">Cell membrane</keyword>
<feature type="transmembrane region" description="Helical" evidence="6">
    <location>
        <begin position="138"/>
        <end position="158"/>
    </location>
</feature>
<name>A0AAV5TT61_9BILA</name>
<dbReference type="Proteomes" id="UP001432027">
    <property type="component" value="Unassembled WGS sequence"/>
</dbReference>
<dbReference type="GO" id="GO:0004930">
    <property type="term" value="F:G protein-coupled receptor activity"/>
    <property type="evidence" value="ECO:0007669"/>
    <property type="project" value="UniProtKB-KW"/>
</dbReference>
<proteinExistence type="predicted"/>
<keyword evidence="6" id="KW-1133">Transmembrane helix</keyword>
<dbReference type="EMBL" id="BTSX01000004">
    <property type="protein sequence ID" value="GMS97470.1"/>
    <property type="molecule type" value="Genomic_DNA"/>
</dbReference>
<dbReference type="CDD" id="cd00637">
    <property type="entry name" value="7tm_classA_rhodopsin-like"/>
    <property type="match status" value="1"/>
</dbReference>
<feature type="transmembrane region" description="Helical" evidence="6">
    <location>
        <begin position="12"/>
        <end position="35"/>
    </location>
</feature>
<dbReference type="GO" id="GO:0005886">
    <property type="term" value="C:plasma membrane"/>
    <property type="evidence" value="ECO:0007669"/>
    <property type="project" value="UniProtKB-SubCell"/>
</dbReference>
<feature type="transmembrane region" description="Helical" evidence="6">
    <location>
        <begin position="257"/>
        <end position="280"/>
    </location>
</feature>
<feature type="transmembrane region" description="Helical" evidence="6">
    <location>
        <begin position="223"/>
        <end position="245"/>
    </location>
</feature>
<comment type="caution">
    <text evidence="7">The sequence shown here is derived from an EMBL/GenBank/DDBJ whole genome shotgun (WGS) entry which is preliminary data.</text>
</comment>
<evidence type="ECO:0000256" key="4">
    <source>
        <dbReference type="ARBA" id="ARBA00023170"/>
    </source>
</evidence>
<keyword evidence="8" id="KW-1185">Reference proteome</keyword>
<dbReference type="SUPFAM" id="SSF81321">
    <property type="entry name" value="Family A G protein-coupled receptor-like"/>
    <property type="match status" value="1"/>
</dbReference>
<evidence type="ECO:0000256" key="2">
    <source>
        <dbReference type="ARBA" id="ARBA00022475"/>
    </source>
</evidence>
<keyword evidence="6" id="KW-0472">Membrane</keyword>
<reference evidence="7" key="1">
    <citation type="submission" date="2023-10" db="EMBL/GenBank/DDBJ databases">
        <title>Genome assembly of Pristionchus species.</title>
        <authorList>
            <person name="Yoshida K."/>
            <person name="Sommer R.J."/>
        </authorList>
    </citation>
    <scope>NUCLEOTIDE SEQUENCE</scope>
    <source>
        <strain evidence="7">RS0144</strain>
    </source>
</reference>
<accession>A0AAV5TT61</accession>
<gene>
    <name evidence="7" type="ORF">PENTCL1PPCAC_19645</name>
</gene>
<dbReference type="PANTHER" id="PTHR24228:SF59">
    <property type="entry name" value="NEUROPEPTIDE RECEPTOR 15"/>
    <property type="match status" value="1"/>
</dbReference>
<evidence type="ECO:0000313" key="7">
    <source>
        <dbReference type="EMBL" id="GMS97470.1"/>
    </source>
</evidence>
<comment type="subcellular location">
    <subcellularLocation>
        <location evidence="1">Cell membrane</location>
        <topology evidence="1">Multi-pass membrane protein</topology>
    </subcellularLocation>
</comment>
<sequence length="320" mass="35193">IMASLEGTFGSTMFMCTYYLTIGTIAIVANLLNIGIYGQNKDMRKRYIYFIAFEAGELLNSISFILTGAGRMTTLLNGTMTMPITAHECFFHRWWPHALILGTEVPTLILCLISMERICAVARPALYNRLFNGRSKKVMLACTCAVSLVSLIAGGASAFNNFTVVKSGHCPIISSTAIGYSTVHFLFIIAGYLVSFISLLVMKAVSNKLAEGSQRLRRNDSKTNILVAFTGSSIVMVAAPSLVMIGIRWSVFVVDDLFVALSYSATALVSIVNTLINFLFREEFRHSAMRALDRIGLMKYDDRSRIMKTTTASHHGGTPT</sequence>
<evidence type="ECO:0000256" key="6">
    <source>
        <dbReference type="SAM" id="Phobius"/>
    </source>
</evidence>
<evidence type="ECO:0000256" key="3">
    <source>
        <dbReference type="ARBA" id="ARBA00023040"/>
    </source>
</evidence>
<dbReference type="Gene3D" id="1.20.1070.10">
    <property type="entry name" value="Rhodopsin 7-helix transmembrane proteins"/>
    <property type="match status" value="1"/>
</dbReference>
<organism evidence="7 8">
    <name type="scientific">Pristionchus entomophagus</name>
    <dbReference type="NCBI Taxonomy" id="358040"/>
    <lineage>
        <taxon>Eukaryota</taxon>
        <taxon>Metazoa</taxon>
        <taxon>Ecdysozoa</taxon>
        <taxon>Nematoda</taxon>
        <taxon>Chromadorea</taxon>
        <taxon>Rhabditida</taxon>
        <taxon>Rhabditina</taxon>
        <taxon>Diplogasteromorpha</taxon>
        <taxon>Diplogasteroidea</taxon>
        <taxon>Neodiplogasteridae</taxon>
        <taxon>Pristionchus</taxon>
    </lineage>
</organism>
<keyword evidence="4" id="KW-0675">Receptor</keyword>
<feature type="non-terminal residue" evidence="7">
    <location>
        <position position="320"/>
    </location>
</feature>
<keyword evidence="3" id="KW-0297">G-protein coupled receptor</keyword>
<keyword evidence="5" id="KW-0807">Transducer</keyword>